<dbReference type="AlphaFoldDB" id="A0A8T9Q9S8"/>
<feature type="signal peptide" evidence="1">
    <location>
        <begin position="1"/>
        <end position="21"/>
    </location>
</feature>
<sequence length="62" mass="6362">MKVAVAALVFVLGLGATRAFAQAPLPDYVVTTAGDTLRGIIQLPGISLPPFACTGPARQQLP</sequence>
<accession>A0A8T9Q9S8</accession>
<protein>
    <submittedName>
        <fullName evidence="2">Uncharacterized protein</fullName>
    </submittedName>
</protein>
<evidence type="ECO:0000313" key="3">
    <source>
        <dbReference type="Proteomes" id="UP000831796"/>
    </source>
</evidence>
<dbReference type="RefSeq" id="WP_244675086.1">
    <property type="nucleotide sequence ID" value="NZ_CP095046.1"/>
</dbReference>
<evidence type="ECO:0000313" key="2">
    <source>
        <dbReference type="EMBL" id="UOQ71683.1"/>
    </source>
</evidence>
<feature type="chain" id="PRO_5035831013" evidence="1">
    <location>
        <begin position="22"/>
        <end position="62"/>
    </location>
</feature>
<proteinExistence type="predicted"/>
<dbReference type="Proteomes" id="UP000831796">
    <property type="component" value="Chromosome"/>
</dbReference>
<keyword evidence="3" id="KW-1185">Reference proteome</keyword>
<organism evidence="2 3">
    <name type="scientific">Hymenobacter cellulosilyticus</name>
    <dbReference type="NCBI Taxonomy" id="2932248"/>
    <lineage>
        <taxon>Bacteria</taxon>
        <taxon>Pseudomonadati</taxon>
        <taxon>Bacteroidota</taxon>
        <taxon>Cytophagia</taxon>
        <taxon>Cytophagales</taxon>
        <taxon>Hymenobacteraceae</taxon>
        <taxon>Hymenobacter</taxon>
    </lineage>
</organism>
<reference evidence="2" key="1">
    <citation type="submission" date="2022-04" db="EMBL/GenBank/DDBJ databases">
        <title>Hymenobacter sp. isolated from the air.</title>
        <authorList>
            <person name="Won M."/>
            <person name="Lee C.-M."/>
            <person name="Woen H.-Y."/>
            <person name="Kwon S.-W."/>
        </authorList>
    </citation>
    <scope>NUCLEOTIDE SEQUENCE</scope>
    <source>
        <strain evidence="2">5116S-3</strain>
    </source>
</reference>
<gene>
    <name evidence="2" type="ORF">MUN79_24245</name>
</gene>
<dbReference type="KEGG" id="hcu:MUN79_24245"/>
<name>A0A8T9Q9S8_9BACT</name>
<dbReference type="EMBL" id="CP095046">
    <property type="protein sequence ID" value="UOQ71683.1"/>
    <property type="molecule type" value="Genomic_DNA"/>
</dbReference>
<keyword evidence="1" id="KW-0732">Signal</keyword>
<evidence type="ECO:0000256" key="1">
    <source>
        <dbReference type="SAM" id="SignalP"/>
    </source>
</evidence>